<organism evidence="2 3">
    <name type="scientific">Pseudoduganella plicata</name>
    <dbReference type="NCBI Taxonomy" id="321984"/>
    <lineage>
        <taxon>Bacteria</taxon>
        <taxon>Pseudomonadati</taxon>
        <taxon>Pseudomonadota</taxon>
        <taxon>Betaproteobacteria</taxon>
        <taxon>Burkholderiales</taxon>
        <taxon>Oxalobacteraceae</taxon>
        <taxon>Telluria group</taxon>
        <taxon>Pseudoduganella</taxon>
    </lineage>
</organism>
<dbReference type="Gene3D" id="3.55.50.10">
    <property type="entry name" value="Baseplate protein-like domains"/>
    <property type="match status" value="1"/>
</dbReference>
<name>A0AA87Y646_9BURK</name>
<reference evidence="2" key="1">
    <citation type="journal article" date="2014" name="Int. J. Syst. Evol. Microbiol.">
        <title>Complete genome sequence of Corynebacterium casei LMG S-19264T (=DSM 44701T), isolated from a smear-ripened cheese.</title>
        <authorList>
            <consortium name="US DOE Joint Genome Institute (JGI-PGF)"/>
            <person name="Walter F."/>
            <person name="Albersmeier A."/>
            <person name="Kalinowski J."/>
            <person name="Ruckert C."/>
        </authorList>
    </citation>
    <scope>NUCLEOTIDE SEQUENCE</scope>
    <source>
        <strain evidence="2">KCTC 12344</strain>
    </source>
</reference>
<proteinExistence type="predicted"/>
<evidence type="ECO:0000313" key="3">
    <source>
        <dbReference type="Proteomes" id="UP000619512"/>
    </source>
</evidence>
<dbReference type="SUPFAM" id="SSF69279">
    <property type="entry name" value="Phage tail proteins"/>
    <property type="match status" value="1"/>
</dbReference>
<dbReference type="EMBL" id="BMWW01000008">
    <property type="protein sequence ID" value="GGZ03644.1"/>
    <property type="molecule type" value="Genomic_DNA"/>
</dbReference>
<evidence type="ECO:0000256" key="1">
    <source>
        <dbReference type="SAM" id="MobiDB-lite"/>
    </source>
</evidence>
<dbReference type="AlphaFoldDB" id="A0AA87Y646"/>
<gene>
    <name evidence="2" type="ORF">GCM10007388_41700</name>
</gene>
<reference evidence="2" key="2">
    <citation type="submission" date="2022-12" db="EMBL/GenBank/DDBJ databases">
        <authorList>
            <person name="Sun Q."/>
            <person name="Kim S."/>
        </authorList>
    </citation>
    <scope>NUCLEOTIDE SEQUENCE</scope>
    <source>
        <strain evidence="2">KCTC 12344</strain>
    </source>
</reference>
<accession>A0AA87Y646</accession>
<sequence length="207" mass="21697">MLFADSTQSTACPEDGSSERGEGVRFHGARAGEASDTVQALEARRRVTSSLTTLLSYDYKAKRAVVGSAPARQPPAALPPLESYDVPGQYAYADSALAQHYGVLQMEAQEARARAWHGRSTVRTLAAGTKLRITQGPLAVGTELFTVVRVISVGVNNLPTPAGGAGRAVRAIAGTAGGSACAGRQCYASRPGAGDRPGHHERVRQRV</sequence>
<feature type="region of interest" description="Disordered" evidence="1">
    <location>
        <begin position="1"/>
        <end position="23"/>
    </location>
</feature>
<comment type="caution">
    <text evidence="2">The sequence shown here is derived from an EMBL/GenBank/DDBJ whole genome shotgun (WGS) entry which is preliminary data.</text>
</comment>
<dbReference type="Proteomes" id="UP000619512">
    <property type="component" value="Unassembled WGS sequence"/>
</dbReference>
<protein>
    <submittedName>
        <fullName evidence="2">Uncharacterized protein</fullName>
    </submittedName>
</protein>
<dbReference type="Pfam" id="PF05954">
    <property type="entry name" value="Phage_GPD"/>
    <property type="match status" value="1"/>
</dbReference>
<dbReference type="Gene3D" id="4.10.220.110">
    <property type="match status" value="1"/>
</dbReference>
<feature type="compositionally biased region" description="Polar residues" evidence="1">
    <location>
        <begin position="1"/>
        <end position="11"/>
    </location>
</feature>
<dbReference type="Gene3D" id="2.30.110.50">
    <property type="match status" value="1"/>
</dbReference>
<evidence type="ECO:0000313" key="2">
    <source>
        <dbReference type="EMBL" id="GGZ03644.1"/>
    </source>
</evidence>